<dbReference type="Gene3D" id="3.30.300.30">
    <property type="match status" value="1"/>
</dbReference>
<accession>A0A561BC64</accession>
<comment type="pathway">
    <text evidence="2">Lipid metabolism; fatty acid beta-oxidation.</text>
</comment>
<comment type="subcellular location">
    <subcellularLocation>
        <location evidence="1">Membrane</location>
        <topology evidence="1">Peripheral membrane protein</topology>
    </subcellularLocation>
</comment>
<dbReference type="OrthoDB" id="9766486at2"/>
<dbReference type="Gene3D" id="3.40.50.12780">
    <property type="entry name" value="N-terminal domain of ligase-like"/>
    <property type="match status" value="1"/>
</dbReference>
<evidence type="ECO:0000256" key="2">
    <source>
        <dbReference type="ARBA" id="ARBA00005005"/>
    </source>
</evidence>
<dbReference type="InterPro" id="IPR042099">
    <property type="entry name" value="ANL_N_sf"/>
</dbReference>
<dbReference type="PANTHER" id="PTHR43767">
    <property type="entry name" value="LONG-CHAIN-FATTY-ACID--COA LIGASE"/>
    <property type="match status" value="1"/>
</dbReference>
<dbReference type="InterPro" id="IPR045851">
    <property type="entry name" value="AMP-bd_C_sf"/>
</dbReference>
<evidence type="ECO:0000313" key="11">
    <source>
        <dbReference type="Proteomes" id="UP000319722"/>
    </source>
</evidence>
<dbReference type="CDD" id="cd05936">
    <property type="entry name" value="FC-FACS_FadD_like"/>
    <property type="match status" value="1"/>
</dbReference>
<dbReference type="Pfam" id="PF00501">
    <property type="entry name" value="AMP-binding"/>
    <property type="match status" value="1"/>
</dbReference>
<dbReference type="Proteomes" id="UP000319722">
    <property type="component" value="Unassembled WGS sequence"/>
</dbReference>
<dbReference type="GO" id="GO:0016020">
    <property type="term" value="C:membrane"/>
    <property type="evidence" value="ECO:0007669"/>
    <property type="project" value="UniProtKB-SubCell"/>
</dbReference>
<gene>
    <name evidence="10" type="ORF">FB547_112131</name>
</gene>
<proteinExistence type="predicted"/>
<feature type="domain" description="AMP-dependent synthetase/ligase" evidence="8">
    <location>
        <begin position="33"/>
        <end position="409"/>
    </location>
</feature>
<reference evidence="10 11" key="1">
    <citation type="submission" date="2019-06" db="EMBL/GenBank/DDBJ databases">
        <title>Sorghum-associated microbial communities from plants grown in Nebraska, USA.</title>
        <authorList>
            <person name="Schachtman D."/>
        </authorList>
    </citation>
    <scope>NUCLEOTIDE SEQUENCE [LARGE SCALE GENOMIC DNA]</scope>
    <source>
        <strain evidence="10 11">T529</strain>
    </source>
</reference>
<feature type="domain" description="AMP-binding enzyme C-terminal" evidence="9">
    <location>
        <begin position="460"/>
        <end position="534"/>
    </location>
</feature>
<dbReference type="InterPro" id="IPR050237">
    <property type="entry name" value="ATP-dep_AMP-bd_enzyme"/>
</dbReference>
<evidence type="ECO:0000256" key="6">
    <source>
        <dbReference type="ARBA" id="ARBA00039545"/>
    </source>
</evidence>
<dbReference type="Pfam" id="PF13193">
    <property type="entry name" value="AMP-binding_C"/>
    <property type="match status" value="1"/>
</dbReference>
<comment type="caution">
    <text evidence="10">The sequence shown here is derived from an EMBL/GenBank/DDBJ whole genome shotgun (WGS) entry which is preliminary data.</text>
</comment>
<dbReference type="InterPro" id="IPR020845">
    <property type="entry name" value="AMP-binding_CS"/>
</dbReference>
<evidence type="ECO:0000259" key="8">
    <source>
        <dbReference type="Pfam" id="PF00501"/>
    </source>
</evidence>
<keyword evidence="4" id="KW-0472">Membrane</keyword>
<dbReference type="EMBL" id="VIVL01000012">
    <property type="protein sequence ID" value="TWD76495.1"/>
    <property type="molecule type" value="Genomic_DNA"/>
</dbReference>
<dbReference type="GO" id="GO:0004467">
    <property type="term" value="F:long-chain fatty acid-CoA ligase activity"/>
    <property type="evidence" value="ECO:0007669"/>
    <property type="project" value="UniProtKB-EC"/>
</dbReference>
<organism evidence="10 11">
    <name type="scientific">Variovorax beijingensis</name>
    <dbReference type="NCBI Taxonomy" id="2496117"/>
    <lineage>
        <taxon>Bacteria</taxon>
        <taxon>Pseudomonadati</taxon>
        <taxon>Pseudomonadota</taxon>
        <taxon>Betaproteobacteria</taxon>
        <taxon>Burkholderiales</taxon>
        <taxon>Comamonadaceae</taxon>
        <taxon>Variovorax</taxon>
    </lineage>
</organism>
<keyword evidence="3" id="KW-0436">Ligase</keyword>
<name>A0A561BC64_9BURK</name>
<evidence type="ECO:0000259" key="9">
    <source>
        <dbReference type="Pfam" id="PF13193"/>
    </source>
</evidence>
<dbReference type="EC" id="6.2.1.3" evidence="5"/>
<sequence>MDQRIWHASYPAGLPRDLVYGEHETLATLLEGAFARNAGRPAVTCNGESLTFAELEQASARFAAFLQAAGLQPGDRVALLLPNHLLYPVALAAIARAGFVGVTMNPLYTAREVAYQLADSGAAALVVADPFAGLAAEAIERTEVRYVVTAPMQDLRRSLLAPAGDRPMSARGSDVHLVPLHTAIASVQDAGFSAAQVRPSDLAFLQYTGGTTGVSKGACLTHRNVLASVLQMQSWLRLNLEIQNFELVTPLPLYHIFPLGMALMALASGGHNRLVMNPRDTKALCDELRRAPFDVLIGVNTMFNGMVNLPELSSVDFSRCGMVIGAGASIQAAVARKWEAAGGPPITEAYGLTETSPSATFNAPGCNGTIGVPVPSTDVMIVDDAGEPVAPGAPGELLIKGPQVFAGYWKREEETRMAFTGDGWFRTGDVVTMDAQGLMTIVDRKKDMILVSGFNVYPNEIEGVVALHPEVLECACVGVPDERSGEVPHLFVVRRSPGLQADQVESHCRELLAPYKVPRHITFLEALPKSTVGKILRKELRAPAAA</sequence>
<protein>
    <recommendedName>
        <fullName evidence="6">Long-chain-fatty-acid--CoA ligase</fullName>
        <ecNumber evidence="5">6.2.1.3</ecNumber>
    </recommendedName>
    <alternativeName>
        <fullName evidence="7">Long-chain acyl-CoA synthetase</fullName>
    </alternativeName>
</protein>
<evidence type="ECO:0000256" key="4">
    <source>
        <dbReference type="ARBA" id="ARBA00023136"/>
    </source>
</evidence>
<dbReference type="SUPFAM" id="SSF56801">
    <property type="entry name" value="Acetyl-CoA synthetase-like"/>
    <property type="match status" value="1"/>
</dbReference>
<dbReference type="PANTHER" id="PTHR43767:SF8">
    <property type="entry name" value="LONG-CHAIN-FATTY-ACID--COA LIGASE"/>
    <property type="match status" value="1"/>
</dbReference>
<evidence type="ECO:0000256" key="1">
    <source>
        <dbReference type="ARBA" id="ARBA00004170"/>
    </source>
</evidence>
<evidence type="ECO:0000256" key="7">
    <source>
        <dbReference type="ARBA" id="ARBA00042773"/>
    </source>
</evidence>
<dbReference type="InterPro" id="IPR025110">
    <property type="entry name" value="AMP-bd_C"/>
</dbReference>
<dbReference type="AlphaFoldDB" id="A0A561BC64"/>
<evidence type="ECO:0000313" key="10">
    <source>
        <dbReference type="EMBL" id="TWD76495.1"/>
    </source>
</evidence>
<dbReference type="RefSeq" id="WP_145746848.1">
    <property type="nucleotide sequence ID" value="NZ_VIVL01000012.1"/>
</dbReference>
<evidence type="ECO:0000256" key="5">
    <source>
        <dbReference type="ARBA" id="ARBA00026121"/>
    </source>
</evidence>
<evidence type="ECO:0000256" key="3">
    <source>
        <dbReference type="ARBA" id="ARBA00022598"/>
    </source>
</evidence>
<dbReference type="PROSITE" id="PS00455">
    <property type="entry name" value="AMP_BINDING"/>
    <property type="match status" value="1"/>
</dbReference>
<dbReference type="InterPro" id="IPR000873">
    <property type="entry name" value="AMP-dep_synth/lig_dom"/>
</dbReference>